<dbReference type="CDD" id="cd01433">
    <property type="entry name" value="Ribosomal_L16_L10e"/>
    <property type="match status" value="1"/>
</dbReference>
<dbReference type="EMBL" id="CP025704">
    <property type="protein sequence ID" value="AUN99983.1"/>
    <property type="molecule type" value="Genomic_DNA"/>
</dbReference>
<keyword evidence="2 7" id="KW-0820">tRNA-binding</keyword>
<comment type="function">
    <text evidence="7 9">Binds 23S rRNA and is also seen to make contacts with the A and possibly P site tRNAs.</text>
</comment>
<dbReference type="FunFam" id="3.90.1170.10:FF:000001">
    <property type="entry name" value="50S ribosomal protein L16"/>
    <property type="match status" value="1"/>
</dbReference>
<keyword evidence="4 7" id="KW-0689">Ribosomal protein</keyword>
<evidence type="ECO:0000256" key="7">
    <source>
        <dbReference type="HAMAP-Rule" id="MF_01342"/>
    </source>
</evidence>
<evidence type="ECO:0000256" key="1">
    <source>
        <dbReference type="ARBA" id="ARBA00008931"/>
    </source>
</evidence>
<evidence type="ECO:0000256" key="8">
    <source>
        <dbReference type="RuleBase" id="RU004413"/>
    </source>
</evidence>
<dbReference type="PROSITE" id="PS00701">
    <property type="entry name" value="RIBOSOMAL_L16_2"/>
    <property type="match status" value="1"/>
</dbReference>
<evidence type="ECO:0000256" key="4">
    <source>
        <dbReference type="ARBA" id="ARBA00022980"/>
    </source>
</evidence>
<keyword evidence="3 7" id="KW-0699">rRNA-binding</keyword>
<dbReference type="GO" id="GO:0019843">
    <property type="term" value="F:rRNA binding"/>
    <property type="evidence" value="ECO:0007669"/>
    <property type="project" value="UniProtKB-UniRule"/>
</dbReference>
<protein>
    <recommendedName>
        <fullName evidence="6 7">Large ribosomal subunit protein uL16</fullName>
    </recommendedName>
</protein>
<dbReference type="InterPro" id="IPR016180">
    <property type="entry name" value="Ribosomal_uL16_dom"/>
</dbReference>
<keyword evidence="7 9" id="KW-0694">RNA-binding</keyword>
<dbReference type="InterPro" id="IPR000114">
    <property type="entry name" value="Ribosomal_uL16_bact-type"/>
</dbReference>
<dbReference type="PANTHER" id="PTHR12220:SF13">
    <property type="entry name" value="LARGE RIBOSOMAL SUBUNIT PROTEIN UL16M"/>
    <property type="match status" value="1"/>
</dbReference>
<dbReference type="Proteomes" id="UP000235584">
    <property type="component" value="Chromosome"/>
</dbReference>
<name>A0A2K9NWT3_BACTC</name>
<dbReference type="PRINTS" id="PR00060">
    <property type="entry name" value="RIBOSOMALL16"/>
</dbReference>
<dbReference type="PANTHER" id="PTHR12220">
    <property type="entry name" value="50S/60S RIBOSOMAL PROTEIN L16"/>
    <property type="match status" value="1"/>
</dbReference>
<dbReference type="Pfam" id="PF00252">
    <property type="entry name" value="Ribosomal_L16"/>
    <property type="match status" value="1"/>
</dbReference>
<proteinExistence type="inferred from homology"/>
<dbReference type="InterPro" id="IPR036920">
    <property type="entry name" value="Ribosomal_uL16_sf"/>
</dbReference>
<evidence type="ECO:0000256" key="3">
    <source>
        <dbReference type="ARBA" id="ARBA00022730"/>
    </source>
</evidence>
<comment type="similarity">
    <text evidence="1 7 8">Belongs to the universal ribosomal protein uL16 family.</text>
</comment>
<reference evidence="10 11" key="1">
    <citation type="submission" date="2018-01" db="EMBL/GenBank/DDBJ databases">
        <title>Complete genome sequence of Bacteriovorax stolpii DSM12778.</title>
        <authorList>
            <person name="Tang B."/>
            <person name="Chang J."/>
        </authorList>
    </citation>
    <scope>NUCLEOTIDE SEQUENCE [LARGE SCALE GENOMIC DNA]</scope>
    <source>
        <strain evidence="10 11">DSM 12778</strain>
    </source>
</reference>
<dbReference type="HAMAP" id="MF_01342">
    <property type="entry name" value="Ribosomal_uL16"/>
    <property type="match status" value="1"/>
</dbReference>
<dbReference type="GO" id="GO:0022625">
    <property type="term" value="C:cytosolic large ribosomal subunit"/>
    <property type="evidence" value="ECO:0007669"/>
    <property type="project" value="TreeGrafter"/>
</dbReference>
<gene>
    <name evidence="7" type="primary">rplP</name>
    <name evidence="10" type="ORF">C0V70_18090</name>
</gene>
<dbReference type="OrthoDB" id="5293601at2"/>
<comment type="subunit">
    <text evidence="7 9">Part of the 50S ribosomal subunit.</text>
</comment>
<dbReference type="Gene3D" id="3.90.1170.10">
    <property type="entry name" value="Ribosomal protein L10e/L16"/>
    <property type="match status" value="1"/>
</dbReference>
<evidence type="ECO:0000256" key="6">
    <source>
        <dbReference type="ARBA" id="ARBA00035198"/>
    </source>
</evidence>
<dbReference type="InterPro" id="IPR020798">
    <property type="entry name" value="Ribosomal_uL16_CS"/>
</dbReference>
<accession>A0A2K9NWT3</accession>
<dbReference type="GO" id="GO:0003735">
    <property type="term" value="F:structural constituent of ribosome"/>
    <property type="evidence" value="ECO:0007669"/>
    <property type="project" value="InterPro"/>
</dbReference>
<dbReference type="NCBIfam" id="TIGR01164">
    <property type="entry name" value="rplP_bact"/>
    <property type="match status" value="1"/>
</dbReference>
<evidence type="ECO:0000256" key="2">
    <source>
        <dbReference type="ARBA" id="ARBA00022555"/>
    </source>
</evidence>
<dbReference type="GO" id="GO:0006412">
    <property type="term" value="P:translation"/>
    <property type="evidence" value="ECO:0007669"/>
    <property type="project" value="UniProtKB-UniRule"/>
</dbReference>
<organism evidence="10 11">
    <name type="scientific">Bacteriovorax stolpii</name>
    <name type="common">Bdellovibrio stolpii</name>
    <dbReference type="NCBI Taxonomy" id="960"/>
    <lineage>
        <taxon>Bacteria</taxon>
        <taxon>Pseudomonadati</taxon>
        <taxon>Bdellovibrionota</taxon>
        <taxon>Bacteriovoracia</taxon>
        <taxon>Bacteriovoracales</taxon>
        <taxon>Bacteriovoracaceae</taxon>
        <taxon>Bacteriovorax</taxon>
    </lineage>
</organism>
<evidence type="ECO:0000256" key="9">
    <source>
        <dbReference type="RuleBase" id="RU004414"/>
    </source>
</evidence>
<dbReference type="GO" id="GO:0000049">
    <property type="term" value="F:tRNA binding"/>
    <property type="evidence" value="ECO:0007669"/>
    <property type="project" value="UniProtKB-KW"/>
</dbReference>
<dbReference type="SUPFAM" id="SSF54686">
    <property type="entry name" value="Ribosomal protein L16p/L10e"/>
    <property type="match status" value="1"/>
</dbReference>
<keyword evidence="11" id="KW-1185">Reference proteome</keyword>
<evidence type="ECO:0000256" key="5">
    <source>
        <dbReference type="ARBA" id="ARBA00023274"/>
    </source>
</evidence>
<dbReference type="RefSeq" id="WP_102245272.1">
    <property type="nucleotide sequence ID" value="NZ_CP025704.1"/>
</dbReference>
<evidence type="ECO:0000313" key="10">
    <source>
        <dbReference type="EMBL" id="AUN99983.1"/>
    </source>
</evidence>
<dbReference type="InterPro" id="IPR047873">
    <property type="entry name" value="Ribosomal_uL16"/>
</dbReference>
<evidence type="ECO:0000313" key="11">
    <source>
        <dbReference type="Proteomes" id="UP000235584"/>
    </source>
</evidence>
<keyword evidence="5 7" id="KW-0687">Ribonucleoprotein</keyword>
<dbReference type="AlphaFoldDB" id="A0A2K9NWT3"/>
<dbReference type="KEGG" id="bsto:C0V70_18090"/>
<sequence>MLSPKRVRFRKQQKGRMAGAANRGNTLVFGEYGLQATGCGYITNRQIEAARIAISRKMKRGGNMWIKVFPDKSLTRKPAEVRMGGGKGSPETWVAVIRPGRILFEVGGLDAETSLAALKLAMYKLPIKTKVVKKEVVAAKEALS</sequence>